<evidence type="ECO:0000256" key="1">
    <source>
        <dbReference type="ARBA" id="ARBA00005791"/>
    </source>
</evidence>
<protein>
    <recommendedName>
        <fullName evidence="6">Thioredoxin domain-containing protein</fullName>
    </recommendedName>
</protein>
<evidence type="ECO:0000256" key="3">
    <source>
        <dbReference type="ARBA" id="ARBA00023002"/>
    </source>
</evidence>
<accession>A0A3S0XXJ5</accession>
<proteinExistence type="inferred from homology"/>
<keyword evidence="2" id="KW-0732">Signal</keyword>
<name>A0A3S0XXJ5_CHLFR</name>
<organism evidence="7 8">
    <name type="scientific">Chlorogloeopsis fritschii PCC 6912</name>
    <dbReference type="NCBI Taxonomy" id="211165"/>
    <lineage>
        <taxon>Bacteria</taxon>
        <taxon>Bacillati</taxon>
        <taxon>Cyanobacteriota</taxon>
        <taxon>Cyanophyceae</taxon>
        <taxon>Nostocales</taxon>
        <taxon>Chlorogloeopsidaceae</taxon>
        <taxon>Chlorogloeopsis</taxon>
    </lineage>
</organism>
<evidence type="ECO:0000256" key="2">
    <source>
        <dbReference type="ARBA" id="ARBA00022729"/>
    </source>
</evidence>
<dbReference type="PANTHER" id="PTHR13887:SF14">
    <property type="entry name" value="DISULFIDE BOND FORMATION PROTEIN D"/>
    <property type="match status" value="1"/>
</dbReference>
<evidence type="ECO:0000313" key="8">
    <source>
        <dbReference type="Proteomes" id="UP000268857"/>
    </source>
</evidence>
<evidence type="ECO:0000256" key="4">
    <source>
        <dbReference type="ARBA" id="ARBA00023157"/>
    </source>
</evidence>
<dbReference type="AlphaFoldDB" id="A0A3S0XXJ5"/>
<dbReference type="PANTHER" id="PTHR13887">
    <property type="entry name" value="GLUTATHIONE S-TRANSFERASE KAPPA"/>
    <property type="match status" value="1"/>
</dbReference>
<dbReference type="STRING" id="211165.GCA_000317285_04763"/>
<dbReference type="RefSeq" id="WP_016874676.1">
    <property type="nucleotide sequence ID" value="NZ_AJLN01000116.1"/>
</dbReference>
<evidence type="ECO:0000313" key="7">
    <source>
        <dbReference type="EMBL" id="RUR83389.1"/>
    </source>
</evidence>
<dbReference type="InterPro" id="IPR036249">
    <property type="entry name" value="Thioredoxin-like_sf"/>
</dbReference>
<dbReference type="Pfam" id="PF13462">
    <property type="entry name" value="Thioredoxin_4"/>
    <property type="match status" value="1"/>
</dbReference>
<dbReference type="InterPro" id="IPR013766">
    <property type="entry name" value="Thioredoxin_domain"/>
</dbReference>
<keyword evidence="5" id="KW-0676">Redox-active center</keyword>
<dbReference type="EMBL" id="RSCJ01000007">
    <property type="protein sequence ID" value="RUR83389.1"/>
    <property type="molecule type" value="Genomic_DNA"/>
</dbReference>
<dbReference type="InterPro" id="IPR012336">
    <property type="entry name" value="Thioredoxin-like_fold"/>
</dbReference>
<dbReference type="Proteomes" id="UP000268857">
    <property type="component" value="Unassembled WGS sequence"/>
</dbReference>
<sequence>MRTFFSLVERLWQRLLTVAVIGLVCLTLIWSFPVQAATRINSQLEEQVLQILRNHPEAILESLQAYQQEQQQQLQQTRQAFLQDLKTNPQKVIGDSPTTGATAPKILLVEFSDFQCPYCAEAHKTLKNLIAKHQDKVELVYKNFPLISIHAEAMPAAQAAWAAQQQGKFWEYHDALFNNQNKIGESLYIDIAKKLNLDLEKFEQDRRIANNAIQQDMQLADNLGLSGTPFFVMNSDTFSGVVQLSKIEELLASAK</sequence>
<dbReference type="Gene3D" id="3.40.30.10">
    <property type="entry name" value="Glutaredoxin"/>
    <property type="match status" value="1"/>
</dbReference>
<evidence type="ECO:0000259" key="6">
    <source>
        <dbReference type="PROSITE" id="PS51352"/>
    </source>
</evidence>
<keyword evidence="3" id="KW-0560">Oxidoreductase</keyword>
<keyword evidence="4" id="KW-1015">Disulfide bond</keyword>
<dbReference type="OrthoDB" id="117402at2"/>
<gene>
    <name evidence="7" type="ORF">PCC6912_22220</name>
</gene>
<comment type="caution">
    <text evidence="7">The sequence shown here is derived from an EMBL/GenBank/DDBJ whole genome shotgun (WGS) entry which is preliminary data.</text>
</comment>
<dbReference type="PROSITE" id="PS51352">
    <property type="entry name" value="THIOREDOXIN_2"/>
    <property type="match status" value="1"/>
</dbReference>
<dbReference type="GO" id="GO:0016491">
    <property type="term" value="F:oxidoreductase activity"/>
    <property type="evidence" value="ECO:0007669"/>
    <property type="project" value="UniProtKB-KW"/>
</dbReference>
<evidence type="ECO:0000256" key="5">
    <source>
        <dbReference type="ARBA" id="ARBA00023284"/>
    </source>
</evidence>
<keyword evidence="8" id="KW-1185">Reference proteome</keyword>
<reference evidence="7 8" key="1">
    <citation type="journal article" date="2019" name="Genome Biol. Evol.">
        <title>Day and night: Metabolic profiles and evolutionary relationships of six axenic non-marine cyanobacteria.</title>
        <authorList>
            <person name="Will S.E."/>
            <person name="Henke P."/>
            <person name="Boedeker C."/>
            <person name="Huang S."/>
            <person name="Brinkmann H."/>
            <person name="Rohde M."/>
            <person name="Jarek M."/>
            <person name="Friedl T."/>
            <person name="Seufert S."/>
            <person name="Schumacher M."/>
            <person name="Overmann J."/>
            <person name="Neumann-Schaal M."/>
            <person name="Petersen J."/>
        </authorList>
    </citation>
    <scope>NUCLEOTIDE SEQUENCE [LARGE SCALE GENOMIC DNA]</scope>
    <source>
        <strain evidence="7 8">PCC 6912</strain>
    </source>
</reference>
<dbReference type="SUPFAM" id="SSF52833">
    <property type="entry name" value="Thioredoxin-like"/>
    <property type="match status" value="1"/>
</dbReference>
<comment type="similarity">
    <text evidence="1">Belongs to the thioredoxin family. DsbA subfamily.</text>
</comment>
<feature type="domain" description="Thioredoxin" evidence="6">
    <location>
        <begin position="26"/>
        <end position="255"/>
    </location>
</feature>